<dbReference type="SMART" id="SM00388">
    <property type="entry name" value="HisKA"/>
    <property type="match status" value="1"/>
</dbReference>
<dbReference type="PANTHER" id="PTHR43065:SF16">
    <property type="entry name" value="SENSORY HISTIDINE KINASE_PHOSPHATASE NTRB"/>
    <property type="match status" value="1"/>
</dbReference>
<keyword evidence="5" id="KW-0547">Nucleotide-binding</keyword>
<evidence type="ECO:0000259" key="14">
    <source>
        <dbReference type="PROSITE" id="PS50109"/>
    </source>
</evidence>
<keyword evidence="6" id="KW-0418">Kinase</keyword>
<dbReference type="Gene3D" id="1.10.287.130">
    <property type="match status" value="1"/>
</dbReference>
<dbReference type="InterPro" id="IPR003594">
    <property type="entry name" value="HATPase_dom"/>
</dbReference>
<dbReference type="InterPro" id="IPR004358">
    <property type="entry name" value="Sig_transdc_His_kin-like_C"/>
</dbReference>
<dbReference type="RefSeq" id="WP_143236131.1">
    <property type="nucleotide sequence ID" value="NZ_VJWL01000003.1"/>
</dbReference>
<name>A0A552X0D9_9GAMM</name>
<evidence type="ECO:0000313" key="15">
    <source>
        <dbReference type="EMBL" id="TRW48339.1"/>
    </source>
</evidence>
<evidence type="ECO:0000256" key="2">
    <source>
        <dbReference type="ARBA" id="ARBA00012438"/>
    </source>
</evidence>
<dbReference type="InterPro" id="IPR035965">
    <property type="entry name" value="PAS-like_dom_sf"/>
</dbReference>
<evidence type="ECO:0000256" key="11">
    <source>
        <dbReference type="ARBA" id="ARBA00039567"/>
    </source>
</evidence>
<accession>A0A552X0D9</accession>
<dbReference type="InterPro" id="IPR036097">
    <property type="entry name" value="HisK_dim/P_sf"/>
</dbReference>
<comment type="function">
    <text evidence="10">Member of the two-component regulatory system NtrB/NtrC, which controls expression of the nitrogen-regulated (ntr) genes in response to nitrogen limitation. Under conditions of nitrogen limitation, NtrB autophosphorylates and transfers the phosphoryl group to NtrC. In the presence of nitrogen, acts as a phosphatase that dephosphorylates and inactivates NtrC.</text>
</comment>
<dbReference type="OrthoDB" id="9789238at2"/>
<dbReference type="InterPro" id="IPR000014">
    <property type="entry name" value="PAS"/>
</dbReference>
<dbReference type="Pfam" id="PF02518">
    <property type="entry name" value="HATPase_c"/>
    <property type="match status" value="1"/>
</dbReference>
<evidence type="ECO:0000256" key="3">
    <source>
        <dbReference type="ARBA" id="ARBA00022553"/>
    </source>
</evidence>
<keyword evidence="16" id="KW-1185">Reference proteome</keyword>
<keyword evidence="3" id="KW-0597">Phosphoprotein</keyword>
<dbReference type="SUPFAM" id="SSF47384">
    <property type="entry name" value="Homodimeric domain of signal transducing histidine kinase"/>
    <property type="match status" value="1"/>
</dbReference>
<evidence type="ECO:0000256" key="4">
    <source>
        <dbReference type="ARBA" id="ARBA00022679"/>
    </source>
</evidence>
<dbReference type="Gene3D" id="3.30.565.10">
    <property type="entry name" value="Histidine kinase-like ATPase, C-terminal domain"/>
    <property type="match status" value="1"/>
</dbReference>
<feature type="domain" description="Histidine kinase" evidence="14">
    <location>
        <begin position="145"/>
        <end position="358"/>
    </location>
</feature>
<dbReference type="CDD" id="cd00082">
    <property type="entry name" value="HisKA"/>
    <property type="match status" value="1"/>
</dbReference>
<protein>
    <recommendedName>
        <fullName evidence="11">Sensory histidine kinase/phosphatase NtrB</fullName>
        <ecNumber evidence="2">2.7.13.3</ecNumber>
    </recommendedName>
    <alternativeName>
        <fullName evidence="12">Nitrogen regulation protein NR(II)</fullName>
    </alternativeName>
    <alternativeName>
        <fullName evidence="13">Nitrogen regulator II</fullName>
    </alternativeName>
</protein>
<dbReference type="AlphaFoldDB" id="A0A552X0D9"/>
<dbReference type="SMART" id="SM00387">
    <property type="entry name" value="HATPase_c"/>
    <property type="match status" value="1"/>
</dbReference>
<dbReference type="InterPro" id="IPR003661">
    <property type="entry name" value="HisK_dim/P_dom"/>
</dbReference>
<evidence type="ECO:0000256" key="5">
    <source>
        <dbReference type="ARBA" id="ARBA00022741"/>
    </source>
</evidence>
<keyword evidence="8" id="KW-0902">Two-component regulatory system</keyword>
<dbReference type="Gene3D" id="3.30.450.20">
    <property type="entry name" value="PAS domain"/>
    <property type="match status" value="1"/>
</dbReference>
<evidence type="ECO:0000256" key="6">
    <source>
        <dbReference type="ARBA" id="ARBA00022777"/>
    </source>
</evidence>
<dbReference type="PROSITE" id="PS50109">
    <property type="entry name" value="HIS_KIN"/>
    <property type="match status" value="1"/>
</dbReference>
<evidence type="ECO:0000256" key="1">
    <source>
        <dbReference type="ARBA" id="ARBA00000085"/>
    </source>
</evidence>
<reference evidence="15 16" key="1">
    <citation type="submission" date="2019-07" db="EMBL/GenBank/DDBJ databases">
        <authorList>
            <person name="Yang M."/>
            <person name="Zhao D."/>
            <person name="Xiang H."/>
        </authorList>
    </citation>
    <scope>NUCLEOTIDE SEQUENCE [LARGE SCALE GENOMIC DNA]</scope>
    <source>
        <strain evidence="15 16">IM1326</strain>
    </source>
</reference>
<evidence type="ECO:0000256" key="7">
    <source>
        <dbReference type="ARBA" id="ARBA00022840"/>
    </source>
</evidence>
<evidence type="ECO:0000256" key="12">
    <source>
        <dbReference type="ARBA" id="ARBA00042313"/>
    </source>
</evidence>
<dbReference type="EMBL" id="VJWL01000003">
    <property type="protein sequence ID" value="TRW48339.1"/>
    <property type="molecule type" value="Genomic_DNA"/>
</dbReference>
<dbReference type="CDD" id="cd00130">
    <property type="entry name" value="PAS"/>
    <property type="match status" value="1"/>
</dbReference>
<comment type="catalytic activity">
    <reaction evidence="1">
        <text>ATP + protein L-histidine = ADP + protein N-phospho-L-histidine.</text>
        <dbReference type="EC" id="2.7.13.3"/>
    </reaction>
</comment>
<evidence type="ECO:0000256" key="8">
    <source>
        <dbReference type="ARBA" id="ARBA00023012"/>
    </source>
</evidence>
<dbReference type="SUPFAM" id="SSF55874">
    <property type="entry name" value="ATPase domain of HSP90 chaperone/DNA topoisomerase II/histidine kinase"/>
    <property type="match status" value="1"/>
</dbReference>
<dbReference type="InterPro" id="IPR036890">
    <property type="entry name" value="HATPase_C_sf"/>
</dbReference>
<dbReference type="PRINTS" id="PR00344">
    <property type="entry name" value="BCTRLSENSOR"/>
</dbReference>
<keyword evidence="9" id="KW-0535">Nitrogen fixation</keyword>
<evidence type="ECO:0000256" key="9">
    <source>
        <dbReference type="ARBA" id="ARBA00023231"/>
    </source>
</evidence>
<dbReference type="InterPro" id="IPR005467">
    <property type="entry name" value="His_kinase_dom"/>
</dbReference>
<dbReference type="Proteomes" id="UP000320359">
    <property type="component" value="Unassembled WGS sequence"/>
</dbReference>
<keyword evidence="7" id="KW-0067">ATP-binding</keyword>
<dbReference type="PANTHER" id="PTHR43065">
    <property type="entry name" value="SENSOR HISTIDINE KINASE"/>
    <property type="match status" value="1"/>
</dbReference>
<evidence type="ECO:0000256" key="10">
    <source>
        <dbReference type="ARBA" id="ARBA00037696"/>
    </source>
</evidence>
<dbReference type="GO" id="GO:0005524">
    <property type="term" value="F:ATP binding"/>
    <property type="evidence" value="ECO:0007669"/>
    <property type="project" value="UniProtKB-KW"/>
</dbReference>
<dbReference type="NCBIfam" id="NF008293">
    <property type="entry name" value="PRK11073.1"/>
    <property type="match status" value="1"/>
</dbReference>
<dbReference type="SUPFAM" id="SSF55785">
    <property type="entry name" value="PYP-like sensor domain (PAS domain)"/>
    <property type="match status" value="1"/>
</dbReference>
<evidence type="ECO:0000313" key="16">
    <source>
        <dbReference type="Proteomes" id="UP000320359"/>
    </source>
</evidence>
<gene>
    <name evidence="15" type="ORF">FM042_09160</name>
</gene>
<dbReference type="Pfam" id="PF00512">
    <property type="entry name" value="HisKA"/>
    <property type="match status" value="1"/>
</dbReference>
<evidence type="ECO:0000256" key="13">
    <source>
        <dbReference type="ARBA" id="ARBA00043094"/>
    </source>
</evidence>
<sequence>MATTSPWVSEHLTDQLVMGLLILDESLAVRYANASAEAIFAGSSRRLIGAPLDSLLRYSSFDLHLLRSVLASQQTISDSDVSWVLHDGKAITVELTASVASFPSVASESGDVVLLELRQVDLIRRINQEQVQQHQLEAAQQLVRGLAHEIKNPLGGIRGAAQLLQSQLTESQREYTQMIMDQSDRLRALVDRLLGPNRPSARAPENIHAILQRVLDVLSLEHSENTAIRKDYDPSLPDIHVSADQIEQVLLNIIKNAFEVVEGQNGGEVVVKTRVSHQETIYGKRYRQCAVICIQDNGPGVPADLKDTLFYPLVSGRENGTGLGLSIAQSLVHQHAGKIELNSRPGCTEFTVFLPYAESSETTQEVA</sequence>
<proteinExistence type="predicted"/>
<dbReference type="EC" id="2.7.13.3" evidence="2"/>
<dbReference type="GO" id="GO:0000155">
    <property type="term" value="F:phosphorelay sensor kinase activity"/>
    <property type="evidence" value="ECO:0007669"/>
    <property type="project" value="InterPro"/>
</dbReference>
<keyword evidence="4" id="KW-0808">Transferase</keyword>
<comment type="caution">
    <text evidence="15">The sequence shown here is derived from an EMBL/GenBank/DDBJ whole genome shotgun (WGS) entry which is preliminary data.</text>
</comment>
<organism evidence="15 16">
    <name type="scientific">Aliidiomarina halalkaliphila</name>
    <dbReference type="NCBI Taxonomy" id="2593535"/>
    <lineage>
        <taxon>Bacteria</taxon>
        <taxon>Pseudomonadati</taxon>
        <taxon>Pseudomonadota</taxon>
        <taxon>Gammaproteobacteria</taxon>
        <taxon>Alteromonadales</taxon>
        <taxon>Idiomarinaceae</taxon>
        <taxon>Aliidiomarina</taxon>
    </lineage>
</organism>